<name>A0A1A9K722_9PSED</name>
<keyword evidence="5" id="KW-0732">Signal</keyword>
<feature type="signal peptide" evidence="5">
    <location>
        <begin position="1"/>
        <end position="19"/>
    </location>
</feature>
<protein>
    <recommendedName>
        <fullName evidence="8">Ca2+-binding protein, RTX toxin-related</fullName>
    </recommendedName>
</protein>
<dbReference type="InterPro" id="IPR011049">
    <property type="entry name" value="Serralysin-like_metalloprot_C"/>
</dbReference>
<dbReference type="Gene3D" id="2.150.10.10">
    <property type="entry name" value="Serralysin-like metalloprotease, C-terminal"/>
    <property type="match status" value="5"/>
</dbReference>
<dbReference type="PROSITE" id="PS00330">
    <property type="entry name" value="HEMOLYSIN_CALCIUM"/>
    <property type="match status" value="6"/>
</dbReference>
<feature type="compositionally biased region" description="Low complexity" evidence="4">
    <location>
        <begin position="1954"/>
        <end position="1966"/>
    </location>
</feature>
<feature type="region of interest" description="Disordered" evidence="4">
    <location>
        <begin position="1831"/>
        <end position="1862"/>
    </location>
</feature>
<dbReference type="InterPro" id="IPR015919">
    <property type="entry name" value="Cadherin-like_sf"/>
</dbReference>
<dbReference type="PRINTS" id="PR00313">
    <property type="entry name" value="CABNDNGRPT"/>
</dbReference>
<feature type="chain" id="PRO_5008391450" description="Ca2+-binding protein, RTX toxin-related" evidence="5">
    <location>
        <begin position="20"/>
        <end position="1966"/>
    </location>
</feature>
<dbReference type="GO" id="GO:0016020">
    <property type="term" value="C:membrane"/>
    <property type="evidence" value="ECO:0007669"/>
    <property type="project" value="InterPro"/>
</dbReference>
<dbReference type="SUPFAM" id="SSF51120">
    <property type="entry name" value="beta-Roll"/>
    <property type="match status" value="5"/>
</dbReference>
<evidence type="ECO:0000313" key="7">
    <source>
        <dbReference type="Proteomes" id="UP000077748"/>
    </source>
</evidence>
<feature type="compositionally biased region" description="Basic and acidic residues" evidence="4">
    <location>
        <begin position="1845"/>
        <end position="1854"/>
    </location>
</feature>
<dbReference type="Proteomes" id="UP000077748">
    <property type="component" value="Chromosome"/>
</dbReference>
<dbReference type="GO" id="GO:0005576">
    <property type="term" value="C:extracellular region"/>
    <property type="evidence" value="ECO:0007669"/>
    <property type="project" value="UniProtKB-SubCell"/>
</dbReference>
<dbReference type="InterPro" id="IPR013783">
    <property type="entry name" value="Ig-like_fold"/>
</dbReference>
<dbReference type="RefSeq" id="WP_064581666.1">
    <property type="nucleotide sequence ID" value="NZ_CP015878.1"/>
</dbReference>
<dbReference type="Pfam" id="PF00353">
    <property type="entry name" value="HemolysinCabind"/>
    <property type="match status" value="9"/>
</dbReference>
<dbReference type="GO" id="GO:0005509">
    <property type="term" value="F:calcium ion binding"/>
    <property type="evidence" value="ECO:0007669"/>
    <property type="project" value="InterPro"/>
</dbReference>
<keyword evidence="2" id="KW-0964">Secreted</keyword>
<proteinExistence type="predicted"/>
<dbReference type="InterPro" id="IPR018511">
    <property type="entry name" value="Hemolysin-typ_Ca-bd_CS"/>
</dbReference>
<dbReference type="Gene3D" id="2.60.40.10">
    <property type="entry name" value="Immunoglobulins"/>
    <property type="match status" value="5"/>
</dbReference>
<dbReference type="InterPro" id="IPR050557">
    <property type="entry name" value="RTX_toxin/Mannuronan_C5-epim"/>
</dbReference>
<organism evidence="6 7">
    <name type="scientific">Pseudomonas citronellolis</name>
    <dbReference type="NCBI Taxonomy" id="53408"/>
    <lineage>
        <taxon>Bacteria</taxon>
        <taxon>Pseudomonadati</taxon>
        <taxon>Pseudomonadota</taxon>
        <taxon>Gammaproteobacteria</taxon>
        <taxon>Pseudomonadales</taxon>
        <taxon>Pseudomonadaceae</taxon>
        <taxon>Pseudomonas</taxon>
    </lineage>
</organism>
<dbReference type="InterPro" id="IPR001343">
    <property type="entry name" value="Hemolysn_Ca-bd"/>
</dbReference>
<comment type="subcellular location">
    <subcellularLocation>
        <location evidence="1">Secreted</location>
    </subcellularLocation>
</comment>
<evidence type="ECO:0000313" key="6">
    <source>
        <dbReference type="EMBL" id="ANI12763.1"/>
    </source>
</evidence>
<dbReference type="EMBL" id="CP015878">
    <property type="protein sequence ID" value="ANI12763.1"/>
    <property type="molecule type" value="Genomic_DNA"/>
</dbReference>
<gene>
    <name evidence="6" type="ORF">A9C11_01665</name>
</gene>
<evidence type="ECO:0000256" key="3">
    <source>
        <dbReference type="ARBA" id="ARBA00022837"/>
    </source>
</evidence>
<evidence type="ECO:0000256" key="4">
    <source>
        <dbReference type="SAM" id="MobiDB-lite"/>
    </source>
</evidence>
<feature type="region of interest" description="Disordered" evidence="4">
    <location>
        <begin position="1943"/>
        <end position="1966"/>
    </location>
</feature>
<dbReference type="PANTHER" id="PTHR38340">
    <property type="entry name" value="S-LAYER PROTEIN"/>
    <property type="match status" value="1"/>
</dbReference>
<dbReference type="PANTHER" id="PTHR38340:SF1">
    <property type="entry name" value="S-LAYER PROTEIN"/>
    <property type="match status" value="1"/>
</dbReference>
<feature type="region of interest" description="Disordered" evidence="4">
    <location>
        <begin position="583"/>
        <end position="602"/>
    </location>
</feature>
<sequence>MFKQWMAGLLALWAFGAWANDQLCAVVMLEIPQELSFERQAFVATMRINNGLDTMVLDELKVQVLFEDDLGNVVKASSDPNATDAAFFIRLDDSQNVNSLQSGADGAVTHGQVPASANGVLRWLIIPAAGAAGDTAAGKRYNVGASLSYNAGGKVESLAVTPDTIVVKPQPELTLDYFLTRDVIADDAFTPDIEAPEPYTLGVRIRNSGRGEVSGLKLESAQPRIIGNEMGVAINFRITQSFVDEAPAEPSLLLDFGRIAPGRNRNGRWIMESTLSGEFIDFSASFTHPDELGGSLTSLLKAANTYFLLRDVLVDLPTRDRIRDFLAFVGDDLYVFESDAAGEARNAPCSDCTAVRRLTAQLKGGSVQRTLVVSVEPGFGYARVPDPYAGSKGLRRVVRVDGTAVSPANAWLSKERSADGRTFDYYLNLFDTQPASEYAIEFGDLTQEPKPPVFQHVMDRSVHEGGQVGFMVRASDPNGTVPQLSVATLPVGASFKDEGRGRGTFLWAPTQGQAGRYVVNFKASDGLLETTMPVGIQVFRMGDSDGDGMDDDWEQEHFGDLDRDGTGDYDGDGISDLDEFHNDSDPTLADATPLPPQLYDPMDNAQVEDLYPALRVRNSPTQVTGQPLSYWFELYGDEAMSQLLAKSDAIAEGANTTEWVAKADQLEPGANLEDNRRYYWRVRVSHAKGSSEWLGGRFFINTANDSPSAPTLLDPTPLGLVSDTRPVFRFNNSVDVDEDPLTYRVRVYDEDDDDFSLPVVEVSGLLPGNDGVTAWQSPMELADGRFYFWLVEAHDPHGAVTPSEPSLFGVSLSNKAPSAPGLAWPVQDQQVAEAVGLTLRLDAAQDPERQPLQYRIQLDDNERFDSAQRIDSEWFSAGQAAVQWTVPVELREDQVYYWRARASDGELESEWVVGRFRVNQFQAPPPVPVANNPAEGAWIEVLEPRLSVHPVQDPDGDTVSYEFELYAAQGDQPLAAQVSTEPHWTVGFALTDNTWYRWRARSVDATGLFSSWGGWQRFFVNENGVDDAPTLSFVSPEQDLTLSGGSVAIQWVDTDPDSSATIDLYAGDLLIASGLPEDEDGDGDRFEWSLAGVAPGTYRIKAIIRDASSQVEAEACCSITVQPSTAQVQVTPLTPLELDEYGETVAEIEVSLSRAPKPGQSVMLNLAVTDPGEARLLNQPPYLYFTAENWQIPQRIRLRGEDDCEIDGPQKVGLELLPLHSSDPGFSGLDPQDVLLTTSDNEVEGQTLFVCHYQVLSRGEVDAEGMVDIVLRPELLNTGVALIEATATPSLQGDDIELSGTNTMRFSKVLNGISSQAHDSLVLRQPAGEPVLFSRIRWSVVAGDAAPVTEGQDGHDVLHGTAGSDIIYGGAGNDLIFGGDGDDVLIGGMGQDTLVGEGGDDTFIVTGEDQHADRVMGGAGYDQLLGGDGNDVIRLNNFSYDWRVELIDGRGGSNRIEGTEAGDVLDFRETELRNIDLIDGLAGNDIIMGSQGRDVIRGGLGSDHLSGNGGDDDFLFDGDQGVDRISGGDGQDRILGGPGDDWIRLHSFSPASSIELIDGGEGRNVITGDPKAKASLDFRETTLVNIERIEGHVGEDVIFGSQGADVILGSAGDDTLDGAGGNDVFLVQGSDAGFDLFIGGDGHDGIKGGPGDDVIGLRRFSNDARVEWIDGDGGFNRIRGTSGHDNFDFTETRLIGINEIDVGVGNDTVRGSPDSDVIVGGPGFDTLYGFDGDDTFLVSGADIGFDRIEGGKGFDRILGDEHDTVIGLQTMSPESSVELIDGGGGFNIVRGDPLANRLDFSATTLLNIARIEGGNGDDQILGSKGADVLVGGPGNDQLSGGPGDDTYRFSRGDGQDSVQDSGLLEDSDTLLLDIPSGPEQVWLKRLDNDLQVLLLGTTDQVLLLDVYGGGQNRVEQIVLANGQALPFAQAVSLERLMSAMPVNPAERTPEQREQLAAALRQAWGRP</sequence>
<evidence type="ECO:0008006" key="8">
    <source>
        <dbReference type="Google" id="ProtNLM"/>
    </source>
</evidence>
<dbReference type="SUPFAM" id="SSF49313">
    <property type="entry name" value="Cadherin-like"/>
    <property type="match status" value="1"/>
</dbReference>
<evidence type="ECO:0000256" key="1">
    <source>
        <dbReference type="ARBA" id="ARBA00004613"/>
    </source>
</evidence>
<evidence type="ECO:0000256" key="2">
    <source>
        <dbReference type="ARBA" id="ARBA00022525"/>
    </source>
</evidence>
<accession>A0A1A9K722</accession>
<reference evidence="6 7" key="1">
    <citation type="submission" date="2016-05" db="EMBL/GenBank/DDBJ databases">
        <title>Genome Sequence of Pseudomonas citronellolis Strain SJTE-3, an Estrogens and Persistent Organic Pollutants degradation strain.</title>
        <authorList>
            <person name="Liang R."/>
        </authorList>
    </citation>
    <scope>NUCLEOTIDE SEQUENCE [LARGE SCALE GENOMIC DNA]</scope>
    <source>
        <strain evidence="6 7">SJTE-3</strain>
    </source>
</reference>
<keyword evidence="3" id="KW-0106">Calcium</keyword>
<evidence type="ECO:0000256" key="5">
    <source>
        <dbReference type="SAM" id="SignalP"/>
    </source>
</evidence>